<proteinExistence type="predicted"/>
<gene>
    <name evidence="1" type="ORF">BVRB_033900</name>
</gene>
<evidence type="ECO:0000313" key="1">
    <source>
        <dbReference type="EMBL" id="KMS82904.1"/>
    </source>
</evidence>
<dbReference type="EMBL" id="KQ105824">
    <property type="protein sequence ID" value="KMS82904.1"/>
    <property type="molecule type" value="Genomic_DNA"/>
</dbReference>
<feature type="non-terminal residue" evidence="1">
    <location>
        <position position="139"/>
    </location>
</feature>
<name>A0A0J8A4N6_BETVV</name>
<keyword evidence="2" id="KW-1185">Reference proteome</keyword>
<dbReference type="AlphaFoldDB" id="A0A0J8A4N6"/>
<dbReference type="OrthoDB" id="5948003at2759"/>
<dbReference type="Gramene" id="KMS82904">
    <property type="protein sequence ID" value="KMS82904"/>
    <property type="gene ID" value="BVRB_033900"/>
</dbReference>
<sequence length="139" mass="15123">MTTRRVYCRDPPCEPSDRPSNIQSCALLPPLTYQLVSSDEAPLCTNACGPGVISNPYQCRFQNFDLDDEYCQAAGVPDPVPIPCKTQTCMSSKPCDLHARLNISIPPGAFANDDQIRLQLELDLKAALPNATSVLVSVI</sequence>
<protein>
    <submittedName>
        <fullName evidence="1">Uncharacterized protein</fullName>
    </submittedName>
</protein>
<accession>A0A0J8A4N6</accession>
<reference evidence="1 2" key="1">
    <citation type="journal article" date="2014" name="Nature">
        <title>The genome of the recently domesticated crop plant sugar beet (Beta vulgaris).</title>
        <authorList>
            <person name="Dohm J.C."/>
            <person name="Minoche A.E."/>
            <person name="Holtgrawe D."/>
            <person name="Capella-Gutierrez S."/>
            <person name="Zakrzewski F."/>
            <person name="Tafer H."/>
            <person name="Rupp O."/>
            <person name="Sorensen T.R."/>
            <person name="Stracke R."/>
            <person name="Reinhardt R."/>
            <person name="Goesmann A."/>
            <person name="Kraft T."/>
            <person name="Schulz B."/>
            <person name="Stadler P.F."/>
            <person name="Schmidt T."/>
            <person name="Gabaldon T."/>
            <person name="Lehrach H."/>
            <person name="Weisshaar B."/>
            <person name="Himmelbauer H."/>
        </authorList>
    </citation>
    <scope>NUCLEOTIDE SEQUENCE [LARGE SCALE GENOMIC DNA]</scope>
    <source>
        <tissue evidence="1">Taproot</tissue>
    </source>
</reference>
<evidence type="ECO:0000313" key="2">
    <source>
        <dbReference type="Proteomes" id="UP000035740"/>
    </source>
</evidence>
<organism evidence="1 2">
    <name type="scientific">Beta vulgaris subsp. vulgaris</name>
    <name type="common">Beet</name>
    <dbReference type="NCBI Taxonomy" id="3555"/>
    <lineage>
        <taxon>Eukaryota</taxon>
        <taxon>Viridiplantae</taxon>
        <taxon>Streptophyta</taxon>
        <taxon>Embryophyta</taxon>
        <taxon>Tracheophyta</taxon>
        <taxon>Spermatophyta</taxon>
        <taxon>Magnoliopsida</taxon>
        <taxon>eudicotyledons</taxon>
        <taxon>Gunneridae</taxon>
        <taxon>Pentapetalae</taxon>
        <taxon>Caryophyllales</taxon>
        <taxon>Chenopodiaceae</taxon>
        <taxon>Betoideae</taxon>
        <taxon>Beta</taxon>
    </lineage>
</organism>
<dbReference type="Proteomes" id="UP000035740">
    <property type="component" value="Unassembled WGS sequence"/>
</dbReference>